<dbReference type="Gene3D" id="3.90.550.10">
    <property type="entry name" value="Spore Coat Polysaccharide Biosynthesis Protein SpsA, Chain A"/>
    <property type="match status" value="1"/>
</dbReference>
<dbReference type="EMBL" id="JBEPLW010000001">
    <property type="protein sequence ID" value="MET3574391.1"/>
    <property type="molecule type" value="Genomic_DNA"/>
</dbReference>
<comment type="function">
    <text evidence="7">Catalyzes the glycosylation of 4,4'-diaponeurosporenoate, i.e. the esterification of glucose at the C1'' position with the carboxyl group of 4,4'-diaponeurosporenic acid, to form glycosyl-4,4'-diaponeurosporenoate. This is a step in the biosynthesis of staphyloxanthin, an orange pigment present in most staphylococci strains.</text>
</comment>
<comment type="caution">
    <text evidence="13">The sequence shown here is derived from an EMBL/GenBank/DDBJ whole genome shotgun (WGS) entry which is preliminary data.</text>
</comment>
<accession>A0ABV2G7X5</accession>
<keyword evidence="5" id="KW-0125">Carotenoid biosynthesis</keyword>
<feature type="transmembrane region" description="Helical" evidence="11">
    <location>
        <begin position="280"/>
        <end position="300"/>
    </location>
</feature>
<evidence type="ECO:0000256" key="10">
    <source>
        <dbReference type="ARBA" id="ARBA00040345"/>
    </source>
</evidence>
<comment type="similarity">
    <text evidence="9">Belongs to the glycosyltransferase 2 family. CrtQ subfamily.</text>
</comment>
<evidence type="ECO:0000256" key="7">
    <source>
        <dbReference type="ARBA" id="ARBA00037281"/>
    </source>
</evidence>
<keyword evidence="4 13" id="KW-0808">Transferase</keyword>
<dbReference type="Proteomes" id="UP001549099">
    <property type="component" value="Unassembled WGS sequence"/>
</dbReference>
<gene>
    <name evidence="13" type="ORF">ABID49_000267</name>
</gene>
<organism evidence="13 14">
    <name type="scientific">Bhargavaea ullalensis</name>
    <dbReference type="NCBI Taxonomy" id="1265685"/>
    <lineage>
        <taxon>Bacteria</taxon>
        <taxon>Bacillati</taxon>
        <taxon>Bacillota</taxon>
        <taxon>Bacilli</taxon>
        <taxon>Bacillales</taxon>
        <taxon>Caryophanaceae</taxon>
        <taxon>Bhargavaea</taxon>
    </lineage>
</organism>
<evidence type="ECO:0000256" key="1">
    <source>
        <dbReference type="ARBA" id="ARBA00004236"/>
    </source>
</evidence>
<dbReference type="SUPFAM" id="SSF53448">
    <property type="entry name" value="Nucleotide-diphospho-sugar transferases"/>
    <property type="match status" value="1"/>
</dbReference>
<evidence type="ECO:0000256" key="8">
    <source>
        <dbReference type="ARBA" id="ARBA00037904"/>
    </source>
</evidence>
<sequence length="373" mass="40372">MELLLVVALFLSLTGLTAGILMLFRFPSTVPAIPGNSEIPPMTVIIPARNEESRIRPLLESLHTQSPAALEILVVDDNSSDRTADVARSYGARVLESGGSSEAMAGKSSACQAGADAASGEWLLFLDADTRLTSTDSLARLAAAYRALGRRGLLSVQPFHRIVRPFENLSAVFNVVVVAGMNFFVPSGWRLKPAGAFGACILCNKKDYDSTGGHAAIREALMDDLAIGQAFLSKGLPVHGVGGKGLIDLRMYPDGLRSLMDGWTKSIGTGASSTHPAVTLLINAWITGALLPLFMIVFAIWAGNPGWAIAGGLMYAVYGLQIHRLARLAGNFNPLLILLYPFHLLFFTFIFLRSLYFVRIRRRVSWRGRTIKL</sequence>
<evidence type="ECO:0000256" key="6">
    <source>
        <dbReference type="ARBA" id="ARBA00023136"/>
    </source>
</evidence>
<evidence type="ECO:0000256" key="11">
    <source>
        <dbReference type="SAM" id="Phobius"/>
    </source>
</evidence>
<evidence type="ECO:0000256" key="2">
    <source>
        <dbReference type="ARBA" id="ARBA00022475"/>
    </source>
</evidence>
<comment type="subcellular location">
    <subcellularLocation>
        <location evidence="1">Cell membrane</location>
    </subcellularLocation>
</comment>
<keyword evidence="11" id="KW-0812">Transmembrane</keyword>
<evidence type="ECO:0000256" key="3">
    <source>
        <dbReference type="ARBA" id="ARBA00022676"/>
    </source>
</evidence>
<reference evidence="13 14" key="1">
    <citation type="submission" date="2024-06" db="EMBL/GenBank/DDBJ databases">
        <title>Genomic Encyclopedia of Type Strains, Phase IV (KMG-IV): sequencing the most valuable type-strain genomes for metagenomic binning, comparative biology and taxonomic classification.</title>
        <authorList>
            <person name="Goeker M."/>
        </authorList>
    </citation>
    <scope>NUCLEOTIDE SEQUENCE [LARGE SCALE GENOMIC DNA]</scope>
    <source>
        <strain evidence="13 14">DSM 26128</strain>
    </source>
</reference>
<evidence type="ECO:0000256" key="5">
    <source>
        <dbReference type="ARBA" id="ARBA00022746"/>
    </source>
</evidence>
<dbReference type="PANTHER" id="PTHR43646:SF2">
    <property type="entry name" value="GLYCOSYLTRANSFERASE 2-LIKE DOMAIN-CONTAINING PROTEIN"/>
    <property type="match status" value="1"/>
</dbReference>
<evidence type="ECO:0000259" key="12">
    <source>
        <dbReference type="Pfam" id="PF00535"/>
    </source>
</evidence>
<evidence type="ECO:0000313" key="14">
    <source>
        <dbReference type="Proteomes" id="UP001549099"/>
    </source>
</evidence>
<keyword evidence="3 13" id="KW-0328">Glycosyltransferase</keyword>
<evidence type="ECO:0000256" key="9">
    <source>
        <dbReference type="ARBA" id="ARBA00038120"/>
    </source>
</evidence>
<feature type="transmembrane region" description="Helical" evidence="11">
    <location>
        <begin position="338"/>
        <end position="358"/>
    </location>
</feature>
<keyword evidence="2" id="KW-1003">Cell membrane</keyword>
<dbReference type="PANTHER" id="PTHR43646">
    <property type="entry name" value="GLYCOSYLTRANSFERASE"/>
    <property type="match status" value="1"/>
</dbReference>
<protein>
    <recommendedName>
        <fullName evidence="10">4,4'-diaponeurosporenoate glycosyltransferase</fullName>
    </recommendedName>
</protein>
<proteinExistence type="inferred from homology"/>
<name>A0ABV2G7X5_9BACL</name>
<evidence type="ECO:0000313" key="13">
    <source>
        <dbReference type="EMBL" id="MET3574391.1"/>
    </source>
</evidence>
<keyword evidence="11" id="KW-1133">Transmembrane helix</keyword>
<keyword evidence="6 11" id="KW-0472">Membrane</keyword>
<comment type="pathway">
    <text evidence="8">Carotenoid biosynthesis; staphyloxanthin biosynthesis; staphyloxanthin from farnesyl diphosphate: step 4/5.</text>
</comment>
<dbReference type="InterPro" id="IPR001173">
    <property type="entry name" value="Glyco_trans_2-like"/>
</dbReference>
<dbReference type="Pfam" id="PF00535">
    <property type="entry name" value="Glycos_transf_2"/>
    <property type="match status" value="1"/>
</dbReference>
<evidence type="ECO:0000256" key="4">
    <source>
        <dbReference type="ARBA" id="ARBA00022679"/>
    </source>
</evidence>
<feature type="domain" description="Glycosyltransferase 2-like" evidence="12">
    <location>
        <begin position="43"/>
        <end position="159"/>
    </location>
</feature>
<keyword evidence="14" id="KW-1185">Reference proteome</keyword>
<dbReference type="InterPro" id="IPR029044">
    <property type="entry name" value="Nucleotide-diphossugar_trans"/>
</dbReference>
<dbReference type="RefSeq" id="WP_354194516.1">
    <property type="nucleotide sequence ID" value="NZ_JBEPLW010000001.1"/>
</dbReference>
<dbReference type="GO" id="GO:0016757">
    <property type="term" value="F:glycosyltransferase activity"/>
    <property type="evidence" value="ECO:0007669"/>
    <property type="project" value="UniProtKB-KW"/>
</dbReference>